<evidence type="ECO:0000259" key="1">
    <source>
        <dbReference type="PROSITE" id="PS50948"/>
    </source>
</evidence>
<comment type="caution">
    <text evidence="2">The sequence shown here is derived from an EMBL/GenBank/DDBJ whole genome shotgun (WGS) entry which is preliminary data.</text>
</comment>
<organism evidence="2 3">
    <name type="scientific">Nephila pilipes</name>
    <name type="common">Giant wood spider</name>
    <name type="synonym">Nephila maculata</name>
    <dbReference type="NCBI Taxonomy" id="299642"/>
    <lineage>
        <taxon>Eukaryota</taxon>
        <taxon>Metazoa</taxon>
        <taxon>Ecdysozoa</taxon>
        <taxon>Arthropoda</taxon>
        <taxon>Chelicerata</taxon>
        <taxon>Arachnida</taxon>
        <taxon>Araneae</taxon>
        <taxon>Araneomorphae</taxon>
        <taxon>Entelegynae</taxon>
        <taxon>Araneoidea</taxon>
        <taxon>Nephilidae</taxon>
        <taxon>Nephila</taxon>
    </lineage>
</organism>
<dbReference type="InterPro" id="IPR003609">
    <property type="entry name" value="Pan_app"/>
</dbReference>
<name>A0A8X6P281_NEPPI</name>
<gene>
    <name evidence="2" type="primary">AVEN_24099-2_1</name>
    <name evidence="2" type="ORF">NPIL_194361</name>
</gene>
<evidence type="ECO:0000313" key="2">
    <source>
        <dbReference type="EMBL" id="GFT47524.1"/>
    </source>
</evidence>
<reference evidence="2" key="1">
    <citation type="submission" date="2020-08" db="EMBL/GenBank/DDBJ databases">
        <title>Multicomponent nature underlies the extraordinary mechanical properties of spider dragline silk.</title>
        <authorList>
            <person name="Kono N."/>
            <person name="Nakamura H."/>
            <person name="Mori M."/>
            <person name="Yoshida Y."/>
            <person name="Ohtoshi R."/>
            <person name="Malay A.D."/>
            <person name="Moran D.A.P."/>
            <person name="Tomita M."/>
            <person name="Numata K."/>
            <person name="Arakawa K."/>
        </authorList>
    </citation>
    <scope>NUCLEOTIDE SEQUENCE</scope>
</reference>
<evidence type="ECO:0000313" key="3">
    <source>
        <dbReference type="Proteomes" id="UP000887013"/>
    </source>
</evidence>
<dbReference type="AlphaFoldDB" id="A0A8X6P281"/>
<feature type="domain" description="Apple" evidence="1">
    <location>
        <begin position="331"/>
        <end position="429"/>
    </location>
</feature>
<keyword evidence="3" id="KW-1185">Reference proteome</keyword>
<sequence>TPLHLLNSSYTVLQENVFPYSHIGLPADLVLRIKSNFISSRSGALGLDGLLKETSWKSNSVVVAVTSMVQTVYRELNHDANLLDHWTTRIDRSQTHYVHSTIYGGWSAVLYRFKCEIPGDEEVVREILTSVLGTGGNMDKEAVELWKKALTKVQESEDLNGKVDIQIHVYSSVPHSEEVTSAESLLKAVNKFPEDVGDVGQPLFVELRPLHKLNNNYPKIKADYESERYMIELDEMFDDLRTAKNGLRKWMTETTADFTDAEEEKITKFLDHVSRCIQLFHKIAGEASIYKPMDQNLFKSAVLKYNRGLEDEADSYRQKFLQLKEDLDPNCIDDFIHKIKGVLEVNHDESVDAGEASGGVDQCKQICFEEPKCRAIGFADYLPFVTKTPEGFKLIHKRNQCKIYTRSSRTAKIKTSASYGSSFIYDRKCN</sequence>
<accession>A0A8X6P281</accession>
<protein>
    <recommendedName>
        <fullName evidence="1">Apple domain-containing protein</fullName>
    </recommendedName>
</protein>
<feature type="non-terminal residue" evidence="2">
    <location>
        <position position="430"/>
    </location>
</feature>
<dbReference type="EMBL" id="BMAW01064854">
    <property type="protein sequence ID" value="GFT47524.1"/>
    <property type="molecule type" value="Genomic_DNA"/>
</dbReference>
<dbReference type="Proteomes" id="UP000887013">
    <property type="component" value="Unassembled WGS sequence"/>
</dbReference>
<proteinExistence type="predicted"/>
<dbReference type="OrthoDB" id="6427127at2759"/>
<dbReference type="PROSITE" id="PS50948">
    <property type="entry name" value="PAN"/>
    <property type="match status" value="1"/>
</dbReference>